<dbReference type="GO" id="GO:0005737">
    <property type="term" value="C:cytoplasm"/>
    <property type="evidence" value="ECO:0007669"/>
    <property type="project" value="UniProtKB-SubCell"/>
</dbReference>
<sequence>MHDADLALGTLARAIPGATRVFHLHNLDFCTEADQTLRAAAQARGLDLAVIEAELAAIKQAARTQVNWARASTPALVEHLLERYHGHHRVQLPELMRLARQVEAVHADHPACPRGLVSVLEGLGTALAQHMQLEEDCLFPLLADGEAQQAQAAMNAMQKVHEGHASALVQLDRLTHGFTAPDDGSPEWRTLCTALRRFKEDLMEHIYLERNVLFERARRLAS</sequence>
<dbReference type="InterPro" id="IPR012312">
    <property type="entry name" value="Hemerythrin-like"/>
</dbReference>
<dbReference type="PANTHER" id="PTHR36438">
    <property type="entry name" value="IRON-SULFUR CLUSTER REPAIR PROTEIN YTFE"/>
    <property type="match status" value="1"/>
</dbReference>
<dbReference type="Pfam" id="PF01814">
    <property type="entry name" value="Hemerythrin"/>
    <property type="match status" value="1"/>
</dbReference>
<proteinExistence type="predicted"/>
<evidence type="ECO:0000256" key="2">
    <source>
        <dbReference type="ARBA" id="ARBA00022490"/>
    </source>
</evidence>
<dbReference type="Proteomes" id="UP000244892">
    <property type="component" value="Chromosome"/>
</dbReference>
<name>A0A2U8FU58_9BURK</name>
<evidence type="ECO:0000256" key="3">
    <source>
        <dbReference type="ARBA" id="ARBA00022723"/>
    </source>
</evidence>
<dbReference type="AlphaFoldDB" id="A0A2U8FU58"/>
<evidence type="ECO:0000256" key="1">
    <source>
        <dbReference type="ARBA" id="ARBA00004496"/>
    </source>
</evidence>
<dbReference type="GO" id="GO:0046872">
    <property type="term" value="F:metal ion binding"/>
    <property type="evidence" value="ECO:0007669"/>
    <property type="project" value="UniProtKB-KW"/>
</dbReference>
<dbReference type="PANTHER" id="PTHR36438:SF1">
    <property type="entry name" value="IRON-SULFUR CLUSTER REPAIR PROTEIN YTFE"/>
    <property type="match status" value="1"/>
</dbReference>
<dbReference type="InterPro" id="IPR019903">
    <property type="entry name" value="RIC_family"/>
</dbReference>
<evidence type="ECO:0000313" key="6">
    <source>
        <dbReference type="EMBL" id="AWI53964.1"/>
    </source>
</evidence>
<reference evidence="6 7" key="1">
    <citation type="submission" date="2018-05" db="EMBL/GenBank/DDBJ databases">
        <title>complete genome sequence of Aquabacterium olei NBRC 110486.</title>
        <authorList>
            <person name="Tang B."/>
            <person name="Chang J."/>
            <person name="Zhang L."/>
            <person name="Yang H."/>
        </authorList>
    </citation>
    <scope>NUCLEOTIDE SEQUENCE [LARGE SCALE GENOMIC DNA]</scope>
    <source>
        <strain evidence="6 7">NBRC 110486</strain>
    </source>
</reference>
<gene>
    <name evidence="6" type="ORF">DEH84_11385</name>
</gene>
<evidence type="ECO:0000259" key="5">
    <source>
        <dbReference type="Pfam" id="PF01814"/>
    </source>
</evidence>
<keyword evidence="2" id="KW-0963">Cytoplasm</keyword>
<evidence type="ECO:0000256" key="4">
    <source>
        <dbReference type="ARBA" id="ARBA00023004"/>
    </source>
</evidence>
<dbReference type="KEGG" id="aon:DEH84_11385"/>
<protein>
    <submittedName>
        <fullName evidence="6">Iron-sulfur cluster repair di-iron protein</fullName>
    </submittedName>
</protein>
<dbReference type="RefSeq" id="WP_109036960.1">
    <property type="nucleotide sequence ID" value="NZ_CP029210.1"/>
</dbReference>
<feature type="domain" description="Hemerythrin-like" evidence="5">
    <location>
        <begin position="79"/>
        <end position="216"/>
    </location>
</feature>
<organism evidence="6 7">
    <name type="scientific">Aquabacterium olei</name>
    <dbReference type="NCBI Taxonomy" id="1296669"/>
    <lineage>
        <taxon>Bacteria</taxon>
        <taxon>Pseudomonadati</taxon>
        <taxon>Pseudomonadota</taxon>
        <taxon>Betaproteobacteria</taxon>
        <taxon>Burkholderiales</taxon>
        <taxon>Aquabacterium</taxon>
    </lineage>
</organism>
<evidence type="ECO:0000313" key="7">
    <source>
        <dbReference type="Proteomes" id="UP000244892"/>
    </source>
</evidence>
<dbReference type="Gene3D" id="1.20.120.520">
    <property type="entry name" value="nmb1532 protein domain like"/>
    <property type="match status" value="1"/>
</dbReference>
<keyword evidence="4" id="KW-0408">Iron</keyword>
<keyword evidence="7" id="KW-1185">Reference proteome</keyword>
<dbReference type="Pfam" id="PF04405">
    <property type="entry name" value="ScdA_N"/>
    <property type="match status" value="1"/>
</dbReference>
<dbReference type="OrthoDB" id="9797132at2"/>
<dbReference type="EMBL" id="CP029210">
    <property type="protein sequence ID" value="AWI53964.1"/>
    <property type="molecule type" value="Genomic_DNA"/>
</dbReference>
<keyword evidence="3" id="KW-0479">Metal-binding</keyword>
<accession>A0A2U8FU58</accession>
<comment type="subcellular location">
    <subcellularLocation>
        <location evidence="1">Cytoplasm</location>
    </subcellularLocation>
</comment>